<dbReference type="OrthoDB" id="5023592at2759"/>
<organism evidence="2 3">
    <name type="scientific">Fusarium redolens</name>
    <dbReference type="NCBI Taxonomy" id="48865"/>
    <lineage>
        <taxon>Eukaryota</taxon>
        <taxon>Fungi</taxon>
        <taxon>Dikarya</taxon>
        <taxon>Ascomycota</taxon>
        <taxon>Pezizomycotina</taxon>
        <taxon>Sordariomycetes</taxon>
        <taxon>Hypocreomycetidae</taxon>
        <taxon>Hypocreales</taxon>
        <taxon>Nectriaceae</taxon>
        <taxon>Fusarium</taxon>
        <taxon>Fusarium redolens species complex</taxon>
    </lineage>
</organism>
<gene>
    <name evidence="2" type="ORF">BKA55DRAFT_692260</name>
</gene>
<reference evidence="2" key="1">
    <citation type="journal article" date="2021" name="Nat. Commun.">
        <title>Genetic determinants of endophytism in the Arabidopsis root mycobiome.</title>
        <authorList>
            <person name="Mesny F."/>
            <person name="Miyauchi S."/>
            <person name="Thiergart T."/>
            <person name="Pickel B."/>
            <person name="Atanasova L."/>
            <person name="Karlsson M."/>
            <person name="Huettel B."/>
            <person name="Barry K.W."/>
            <person name="Haridas S."/>
            <person name="Chen C."/>
            <person name="Bauer D."/>
            <person name="Andreopoulos W."/>
            <person name="Pangilinan J."/>
            <person name="LaButti K."/>
            <person name="Riley R."/>
            <person name="Lipzen A."/>
            <person name="Clum A."/>
            <person name="Drula E."/>
            <person name="Henrissat B."/>
            <person name="Kohler A."/>
            <person name="Grigoriev I.V."/>
            <person name="Martin F.M."/>
            <person name="Hacquard S."/>
        </authorList>
    </citation>
    <scope>NUCLEOTIDE SEQUENCE</scope>
    <source>
        <strain evidence="2">MPI-CAGE-AT-0023</strain>
    </source>
</reference>
<accession>A0A9P9GTL3</accession>
<keyword evidence="3" id="KW-1185">Reference proteome</keyword>
<dbReference type="AlphaFoldDB" id="A0A9P9GTL3"/>
<dbReference type="Proteomes" id="UP000720189">
    <property type="component" value="Unassembled WGS sequence"/>
</dbReference>
<protein>
    <submittedName>
        <fullName evidence="2">Uncharacterized protein</fullName>
    </submittedName>
</protein>
<sequence>MEPRPHDPNLSETLQPLIEIDEFFLAEKMKQAVNLVSELKAQGKRVLIYVRENSTATKLNEKMRAHGLNSHEVATIWARPECRNIIFNFNDANHPTDVVITTFATLKAPGPRFYGASRHGIFLEIAEDLEDYILATRGLYSISRTQAAEWTSYYVRETLDMVRDLAMARKAVSRIARNPAVYPEITGDLRGILAFYEVALAMGHAVSLFYFAVAKFLRENASAAAKFKKSTMARIARSWRPGQALTMDHVNLKLPAIDDGVVLYNYVNDGYKQQL</sequence>
<evidence type="ECO:0000313" key="2">
    <source>
        <dbReference type="EMBL" id="KAH7244460.1"/>
    </source>
</evidence>
<dbReference type="GeneID" id="70229710"/>
<proteinExistence type="predicted"/>
<evidence type="ECO:0000256" key="1">
    <source>
        <dbReference type="SAM" id="Phobius"/>
    </source>
</evidence>
<keyword evidence="1" id="KW-1133">Transmembrane helix</keyword>
<keyword evidence="1" id="KW-0812">Transmembrane</keyword>
<dbReference type="EMBL" id="JAGMUX010000011">
    <property type="protein sequence ID" value="KAH7244460.1"/>
    <property type="molecule type" value="Genomic_DNA"/>
</dbReference>
<name>A0A9P9GTL3_FUSRE</name>
<evidence type="ECO:0000313" key="3">
    <source>
        <dbReference type="Proteomes" id="UP000720189"/>
    </source>
</evidence>
<comment type="caution">
    <text evidence="2">The sequence shown here is derived from an EMBL/GenBank/DDBJ whole genome shotgun (WGS) entry which is preliminary data.</text>
</comment>
<keyword evidence="1" id="KW-0472">Membrane</keyword>
<dbReference type="RefSeq" id="XP_046047683.1">
    <property type="nucleotide sequence ID" value="XM_046199756.1"/>
</dbReference>
<feature type="transmembrane region" description="Helical" evidence="1">
    <location>
        <begin position="193"/>
        <end position="213"/>
    </location>
</feature>